<dbReference type="Gene3D" id="3.40.50.12780">
    <property type="entry name" value="N-terminal domain of ligase-like"/>
    <property type="match status" value="1"/>
</dbReference>
<dbReference type="EMBL" id="GBXI01011089">
    <property type="protein sequence ID" value="JAD03203.1"/>
    <property type="molecule type" value="Transcribed_RNA"/>
</dbReference>
<comment type="subcellular location">
    <subcellularLocation>
        <location evidence="1">Peroxisome</location>
    </subcellularLocation>
</comment>
<dbReference type="GO" id="GO:0046949">
    <property type="term" value="P:fatty-acyl-CoA biosynthetic process"/>
    <property type="evidence" value="ECO:0007669"/>
    <property type="project" value="TreeGrafter"/>
</dbReference>
<feature type="domain" description="AMP-dependent synthetase/ligase" evidence="3">
    <location>
        <begin position="37"/>
        <end position="404"/>
    </location>
</feature>
<evidence type="ECO:0000259" key="3">
    <source>
        <dbReference type="Pfam" id="PF00501"/>
    </source>
</evidence>
<reference evidence="4" key="2">
    <citation type="journal article" date="2015" name="Gigascience">
        <title>Reconstructing a comprehensive transcriptome assembly of a white-pupal translocated strain of the pest fruit fly Bactrocera cucurbitae.</title>
        <authorList>
            <person name="Sim S.B."/>
            <person name="Calla B."/>
            <person name="Hall B."/>
            <person name="DeRego T."/>
            <person name="Geib S.M."/>
        </authorList>
    </citation>
    <scope>NUCLEOTIDE SEQUENCE</scope>
</reference>
<dbReference type="InterPro" id="IPR020845">
    <property type="entry name" value="AMP-binding_CS"/>
</dbReference>
<gene>
    <name evidence="4" type="primary">ydaB_0</name>
    <name evidence="4" type="ORF">g.31146</name>
</gene>
<protein>
    <submittedName>
        <fullName evidence="4">Putative acyl--CoA ligase YdaB</fullName>
    </submittedName>
</protein>
<evidence type="ECO:0000256" key="1">
    <source>
        <dbReference type="ARBA" id="ARBA00004275"/>
    </source>
</evidence>
<evidence type="ECO:0000256" key="2">
    <source>
        <dbReference type="ARBA" id="ARBA00023140"/>
    </source>
</evidence>
<dbReference type="InterPro" id="IPR045851">
    <property type="entry name" value="AMP-bd_C_sf"/>
</dbReference>
<dbReference type="AlphaFoldDB" id="A0A0A1WXQ8"/>
<dbReference type="InterPro" id="IPR042099">
    <property type="entry name" value="ANL_N_sf"/>
</dbReference>
<accession>A0A0A1WXQ8</accession>
<keyword evidence="4" id="KW-0436">Ligase</keyword>
<dbReference type="PROSITE" id="PS00455">
    <property type="entry name" value="AMP_BINDING"/>
    <property type="match status" value="1"/>
</dbReference>
<reference evidence="4" key="1">
    <citation type="submission" date="2014-11" db="EMBL/GenBank/DDBJ databases">
        <authorList>
            <person name="Geib S."/>
        </authorList>
    </citation>
    <scope>NUCLEOTIDE SEQUENCE</scope>
</reference>
<dbReference type="InterPro" id="IPR000873">
    <property type="entry name" value="AMP-dep_synth/lig_dom"/>
</dbReference>
<name>A0A0A1WXQ8_ZEUCU</name>
<dbReference type="Gene3D" id="3.30.300.30">
    <property type="match status" value="1"/>
</dbReference>
<sequence length="550" mass="61647">MPTTNFINYDAKRKIWSAPNYPHWSFINQSLGDAFLQQMRKLPDDHVLEHYVDTDDLRTAGEIYRESVAVAKNMERLGLKRGEIIVLYASNNTKATPLIMGAFLIGVKVNVFETAMEPEHIDGTLRLLEPAAIFYEEVHANTIADSLKRSPLSSVRYQLSLDGSQVPNFDSELLQPVTEEELEHFHPVQVNDPQHETALFALTSGSTGPPKLVNITHSLLLHAIATWFCHITTCTPISTESRVFSFAPLRWISQFDLMLVSLLFGARRVCAMKPANGPYGCDIIRKTGITHIFLVPQVLEDILNTLEDTDTESMSSLRVIQIGGETPSKALRQLAQKHCVNAKTYCCFGMTELAGVVANDEYINAGKLVSGMQLQILDDDLRPLGPNQRGQLYLKAPVPFKPYLKIDSSAHYFPDGFFLSGDYGYVDEQHNLHVESRYKDLVRAKDAIIIPNNIEYLISQLPEVAVARLVGYKQFEDSTADVGALFVVLKGVVANLSPDLVRHKIREALLENHHLKENSNIEKIHFLSKIPLTNCGKVDRAELRKQASLL</sequence>
<dbReference type="GO" id="GO:0005777">
    <property type="term" value="C:peroxisome"/>
    <property type="evidence" value="ECO:0007669"/>
    <property type="project" value="UniProtKB-SubCell"/>
</dbReference>
<dbReference type="PANTHER" id="PTHR24096:SF353">
    <property type="entry name" value="GH16244P-RELATED"/>
    <property type="match status" value="1"/>
</dbReference>
<dbReference type="SUPFAM" id="SSF56801">
    <property type="entry name" value="Acetyl-CoA synthetase-like"/>
    <property type="match status" value="1"/>
</dbReference>
<dbReference type="PANTHER" id="PTHR24096">
    <property type="entry name" value="LONG-CHAIN-FATTY-ACID--COA LIGASE"/>
    <property type="match status" value="1"/>
</dbReference>
<dbReference type="Pfam" id="PF00501">
    <property type="entry name" value="AMP-binding"/>
    <property type="match status" value="1"/>
</dbReference>
<evidence type="ECO:0000313" key="4">
    <source>
        <dbReference type="EMBL" id="JAD03203.1"/>
    </source>
</evidence>
<keyword evidence="2" id="KW-0576">Peroxisome</keyword>
<organism evidence="4">
    <name type="scientific">Zeugodacus cucurbitae</name>
    <name type="common">Melon fruit fly</name>
    <name type="synonym">Bactrocera cucurbitae</name>
    <dbReference type="NCBI Taxonomy" id="28588"/>
    <lineage>
        <taxon>Eukaryota</taxon>
        <taxon>Metazoa</taxon>
        <taxon>Ecdysozoa</taxon>
        <taxon>Arthropoda</taxon>
        <taxon>Hexapoda</taxon>
        <taxon>Insecta</taxon>
        <taxon>Pterygota</taxon>
        <taxon>Neoptera</taxon>
        <taxon>Endopterygota</taxon>
        <taxon>Diptera</taxon>
        <taxon>Brachycera</taxon>
        <taxon>Muscomorpha</taxon>
        <taxon>Tephritoidea</taxon>
        <taxon>Tephritidae</taxon>
        <taxon>Zeugodacus</taxon>
        <taxon>Zeugodacus</taxon>
    </lineage>
</organism>
<proteinExistence type="predicted"/>
<dbReference type="GO" id="GO:0004467">
    <property type="term" value="F:long-chain fatty acid-CoA ligase activity"/>
    <property type="evidence" value="ECO:0007669"/>
    <property type="project" value="TreeGrafter"/>
</dbReference>